<dbReference type="SUPFAM" id="SSF53448">
    <property type="entry name" value="Nucleotide-diphospho-sugar transferases"/>
    <property type="match status" value="1"/>
</dbReference>
<organism evidence="4 5">
    <name type="scientific">Niabella digestorum</name>
    <dbReference type="NCBI Taxonomy" id="3117701"/>
    <lineage>
        <taxon>Bacteria</taxon>
        <taxon>Pseudomonadati</taxon>
        <taxon>Bacteroidota</taxon>
        <taxon>Chitinophagia</taxon>
        <taxon>Chitinophagales</taxon>
        <taxon>Chitinophagaceae</taxon>
        <taxon>Niabella</taxon>
    </lineage>
</organism>
<proteinExistence type="predicted"/>
<keyword evidence="5" id="KW-1185">Reference proteome</keyword>
<keyword evidence="1 4" id="KW-0328">Glycosyltransferase</keyword>
<protein>
    <submittedName>
        <fullName evidence="4">Glycosyltransferase family 2 protein</fullName>
        <ecNumber evidence="4">2.4.-.-</ecNumber>
    </submittedName>
</protein>
<dbReference type="RefSeq" id="WP_330974894.1">
    <property type="nucleotide sequence ID" value="NZ_JAZGLY010000004.1"/>
</dbReference>
<evidence type="ECO:0000313" key="5">
    <source>
        <dbReference type="Proteomes" id="UP001357452"/>
    </source>
</evidence>
<dbReference type="Gene3D" id="3.90.550.10">
    <property type="entry name" value="Spore Coat Polysaccharide Biosynthesis Protein SpsA, Chain A"/>
    <property type="match status" value="1"/>
</dbReference>
<name>A0ABU7RHM0_9BACT</name>
<dbReference type="InterPro" id="IPR001173">
    <property type="entry name" value="Glyco_trans_2-like"/>
</dbReference>
<sequence length="345" mass="40712">MTASLQTPLVSVIMPVYNVEDYLAAAIESVLQQDFPSIELILVNDGSTDTSDIICRHYQQKDERITYLYQKNSGVSIARNYGLSHAKGAYVFFMDSDDTIDKNFIRSSYEIAQQNDSDIVVIGEYFMRRLPNPPALPTCAQLIRLSFLNQYPDIRFPEGIQPCEDGLFSHQLLALTQKVAGNPQGVYYYRQHEKQNHRAINKNTEKVVLQIPRWLELLENFYTQHALFESRALHLARFIEHEPFEFRYISMPLNAAQKAFLHELLKTFMHKNVFPYLKKQELASLSKPFLAFLKADTHQQFDRYYARYKIRRRKLKRWYIFLAEFVFIKKLKIKLRENIRKKFDE</sequence>
<evidence type="ECO:0000259" key="3">
    <source>
        <dbReference type="Pfam" id="PF00535"/>
    </source>
</evidence>
<dbReference type="EC" id="2.4.-.-" evidence="4"/>
<evidence type="ECO:0000256" key="2">
    <source>
        <dbReference type="ARBA" id="ARBA00022679"/>
    </source>
</evidence>
<dbReference type="InterPro" id="IPR029044">
    <property type="entry name" value="Nucleotide-diphossugar_trans"/>
</dbReference>
<dbReference type="CDD" id="cd00761">
    <property type="entry name" value="Glyco_tranf_GTA_type"/>
    <property type="match status" value="1"/>
</dbReference>
<dbReference type="PANTHER" id="PTHR22916">
    <property type="entry name" value="GLYCOSYLTRANSFERASE"/>
    <property type="match status" value="1"/>
</dbReference>
<evidence type="ECO:0000313" key="4">
    <source>
        <dbReference type="EMBL" id="MEE6187488.1"/>
    </source>
</evidence>
<dbReference type="PANTHER" id="PTHR22916:SF51">
    <property type="entry name" value="GLYCOSYLTRANSFERASE EPSH-RELATED"/>
    <property type="match status" value="1"/>
</dbReference>
<gene>
    <name evidence="4" type="ORF">V2H41_09395</name>
</gene>
<comment type="caution">
    <text evidence="4">The sequence shown here is derived from an EMBL/GenBank/DDBJ whole genome shotgun (WGS) entry which is preliminary data.</text>
</comment>
<feature type="domain" description="Glycosyltransferase 2-like" evidence="3">
    <location>
        <begin position="11"/>
        <end position="122"/>
    </location>
</feature>
<dbReference type="Proteomes" id="UP001357452">
    <property type="component" value="Unassembled WGS sequence"/>
</dbReference>
<dbReference type="GO" id="GO:0016757">
    <property type="term" value="F:glycosyltransferase activity"/>
    <property type="evidence" value="ECO:0007669"/>
    <property type="project" value="UniProtKB-KW"/>
</dbReference>
<accession>A0ABU7RHM0</accession>
<dbReference type="Pfam" id="PF00535">
    <property type="entry name" value="Glycos_transf_2"/>
    <property type="match status" value="1"/>
</dbReference>
<keyword evidence="2 4" id="KW-0808">Transferase</keyword>
<reference evidence="4 5" key="1">
    <citation type="submission" date="2024-01" db="EMBL/GenBank/DDBJ databases">
        <title>Niabella digestum sp. nov., isolated from waste digestion system.</title>
        <authorList>
            <person name="Zhang L."/>
        </authorList>
    </citation>
    <scope>NUCLEOTIDE SEQUENCE [LARGE SCALE GENOMIC DNA]</scope>
    <source>
        <strain evidence="4 5">A18</strain>
    </source>
</reference>
<dbReference type="EMBL" id="JAZGLY010000004">
    <property type="protein sequence ID" value="MEE6187488.1"/>
    <property type="molecule type" value="Genomic_DNA"/>
</dbReference>
<evidence type="ECO:0000256" key="1">
    <source>
        <dbReference type="ARBA" id="ARBA00022676"/>
    </source>
</evidence>